<organism evidence="2 3">
    <name type="scientific">Alkalimonas collagenimarina</name>
    <dbReference type="NCBI Taxonomy" id="400390"/>
    <lineage>
        <taxon>Bacteria</taxon>
        <taxon>Pseudomonadati</taxon>
        <taxon>Pseudomonadota</taxon>
        <taxon>Gammaproteobacteria</taxon>
        <taxon>Alkalimonas</taxon>
    </lineage>
</organism>
<accession>A0ABT9GYB3</accession>
<feature type="region of interest" description="Disordered" evidence="1">
    <location>
        <begin position="1"/>
        <end position="40"/>
    </location>
</feature>
<name>A0ABT9GYB3_9GAMM</name>
<comment type="caution">
    <text evidence="2">The sequence shown here is derived from an EMBL/GenBank/DDBJ whole genome shotgun (WGS) entry which is preliminary data.</text>
</comment>
<dbReference type="RefSeq" id="WP_305893303.1">
    <property type="nucleotide sequence ID" value="NZ_JAUZVZ010000008.1"/>
</dbReference>
<gene>
    <name evidence="2" type="ORF">Q3O60_07580</name>
</gene>
<proteinExistence type="predicted"/>
<evidence type="ECO:0000313" key="2">
    <source>
        <dbReference type="EMBL" id="MDP4536042.1"/>
    </source>
</evidence>
<evidence type="ECO:0008006" key="4">
    <source>
        <dbReference type="Google" id="ProtNLM"/>
    </source>
</evidence>
<dbReference type="Gene3D" id="3.30.70.270">
    <property type="match status" value="1"/>
</dbReference>
<dbReference type="Proteomes" id="UP001231616">
    <property type="component" value="Unassembled WGS sequence"/>
</dbReference>
<protein>
    <recommendedName>
        <fullName evidence="4">GGDEF domain-containing protein</fullName>
    </recommendedName>
</protein>
<dbReference type="InterPro" id="IPR029787">
    <property type="entry name" value="Nucleotide_cyclase"/>
</dbReference>
<dbReference type="SUPFAM" id="SSF55073">
    <property type="entry name" value="Nucleotide cyclase"/>
    <property type="match status" value="1"/>
</dbReference>
<dbReference type="InterPro" id="IPR043128">
    <property type="entry name" value="Rev_trsase/Diguanyl_cyclase"/>
</dbReference>
<sequence length="40" mass="4462">MTESQQMLQQADAAMYQAKEAGRHCWQQHNDAAGQPATQT</sequence>
<evidence type="ECO:0000313" key="3">
    <source>
        <dbReference type="Proteomes" id="UP001231616"/>
    </source>
</evidence>
<keyword evidence="3" id="KW-1185">Reference proteome</keyword>
<reference evidence="2 3" key="1">
    <citation type="submission" date="2023-08" db="EMBL/GenBank/DDBJ databases">
        <authorList>
            <person name="Joshi A."/>
            <person name="Thite S."/>
        </authorList>
    </citation>
    <scope>NUCLEOTIDE SEQUENCE [LARGE SCALE GENOMIC DNA]</scope>
    <source>
        <strain evidence="2 3">AC40</strain>
    </source>
</reference>
<evidence type="ECO:0000256" key="1">
    <source>
        <dbReference type="SAM" id="MobiDB-lite"/>
    </source>
</evidence>
<dbReference type="EMBL" id="JAUZVZ010000008">
    <property type="protein sequence ID" value="MDP4536042.1"/>
    <property type="molecule type" value="Genomic_DNA"/>
</dbReference>